<evidence type="ECO:0000313" key="1">
    <source>
        <dbReference type="EMBL" id="KAB8079305.1"/>
    </source>
</evidence>
<reference evidence="1 2" key="1">
    <citation type="submission" date="2019-04" db="EMBL/GenBank/DDBJ databases">
        <title>Friends and foes A comparative genomics study of 23 Aspergillus species from section Flavi.</title>
        <authorList>
            <consortium name="DOE Joint Genome Institute"/>
            <person name="Kjaerbolling I."/>
            <person name="Vesth T."/>
            <person name="Frisvad J.C."/>
            <person name="Nybo J.L."/>
            <person name="Theobald S."/>
            <person name="Kildgaard S."/>
            <person name="Isbrandt T."/>
            <person name="Kuo A."/>
            <person name="Sato A."/>
            <person name="Lyhne E.K."/>
            <person name="Kogle M.E."/>
            <person name="Wiebenga A."/>
            <person name="Kun R.S."/>
            <person name="Lubbers R.J."/>
            <person name="Makela M.R."/>
            <person name="Barry K."/>
            <person name="Chovatia M."/>
            <person name="Clum A."/>
            <person name="Daum C."/>
            <person name="Haridas S."/>
            <person name="He G."/>
            <person name="LaButti K."/>
            <person name="Lipzen A."/>
            <person name="Mondo S."/>
            <person name="Riley R."/>
            <person name="Salamov A."/>
            <person name="Simmons B.A."/>
            <person name="Magnuson J.K."/>
            <person name="Henrissat B."/>
            <person name="Mortensen U.H."/>
            <person name="Larsen T.O."/>
            <person name="Devries R.P."/>
            <person name="Grigoriev I.V."/>
            <person name="Machida M."/>
            <person name="Baker S.E."/>
            <person name="Andersen M.R."/>
        </authorList>
    </citation>
    <scope>NUCLEOTIDE SEQUENCE [LARGE SCALE GENOMIC DNA]</scope>
    <source>
        <strain evidence="1 2">CBS 151.66</strain>
    </source>
</reference>
<protein>
    <submittedName>
        <fullName evidence="1">Uncharacterized protein</fullName>
    </submittedName>
</protein>
<sequence>MPCHWFSNFRYGLLGLRKKTIDVLDFGDGRYIEIGGGHVAQGHEPSRMCVVCALERIRIMRCAGRLSRRISYKHVRSQRRV</sequence>
<proteinExistence type="predicted"/>
<keyword evidence="2" id="KW-1185">Reference proteome</keyword>
<dbReference type="Proteomes" id="UP000326565">
    <property type="component" value="Unassembled WGS sequence"/>
</dbReference>
<dbReference type="AlphaFoldDB" id="A0A5N5XGH9"/>
<dbReference type="OrthoDB" id="5303703at2759"/>
<name>A0A5N5XGH9_9EURO</name>
<organism evidence="1 2">
    <name type="scientific">Aspergillus leporis</name>
    <dbReference type="NCBI Taxonomy" id="41062"/>
    <lineage>
        <taxon>Eukaryota</taxon>
        <taxon>Fungi</taxon>
        <taxon>Dikarya</taxon>
        <taxon>Ascomycota</taxon>
        <taxon>Pezizomycotina</taxon>
        <taxon>Eurotiomycetes</taxon>
        <taxon>Eurotiomycetidae</taxon>
        <taxon>Eurotiales</taxon>
        <taxon>Aspergillaceae</taxon>
        <taxon>Aspergillus</taxon>
        <taxon>Aspergillus subgen. Circumdati</taxon>
    </lineage>
</organism>
<dbReference type="EMBL" id="ML732151">
    <property type="protein sequence ID" value="KAB8079305.1"/>
    <property type="molecule type" value="Genomic_DNA"/>
</dbReference>
<accession>A0A5N5XGH9</accession>
<evidence type="ECO:0000313" key="2">
    <source>
        <dbReference type="Proteomes" id="UP000326565"/>
    </source>
</evidence>
<gene>
    <name evidence="1" type="ORF">BDV29DRAFT_164786</name>
</gene>